<dbReference type="InterPro" id="IPR038763">
    <property type="entry name" value="DHH_sf"/>
</dbReference>
<dbReference type="Pfam" id="PF01368">
    <property type="entry name" value="DHH"/>
    <property type="match status" value="1"/>
</dbReference>
<name>A0A3B0VC58_9ZZZZ</name>
<dbReference type="Pfam" id="PF02272">
    <property type="entry name" value="DHHA1"/>
    <property type="match status" value="1"/>
</dbReference>
<dbReference type="EMBL" id="UOEY01000052">
    <property type="protein sequence ID" value="VAW37873.1"/>
    <property type="molecule type" value="Genomic_DNA"/>
</dbReference>
<feature type="domain" description="DDH" evidence="1">
    <location>
        <begin position="19"/>
        <end position="165"/>
    </location>
</feature>
<evidence type="ECO:0000259" key="2">
    <source>
        <dbReference type="Pfam" id="PF02272"/>
    </source>
</evidence>
<reference evidence="3" key="1">
    <citation type="submission" date="2018-06" db="EMBL/GenBank/DDBJ databases">
        <authorList>
            <person name="Zhirakovskaya E."/>
        </authorList>
    </citation>
    <scope>NUCLEOTIDE SEQUENCE</scope>
</reference>
<dbReference type="Gene3D" id="3.90.1640.10">
    <property type="entry name" value="inorganic pyrophosphatase (n-terminal core)"/>
    <property type="match status" value="1"/>
</dbReference>
<evidence type="ECO:0000259" key="1">
    <source>
        <dbReference type="Pfam" id="PF01368"/>
    </source>
</evidence>
<evidence type="ECO:0000313" key="3">
    <source>
        <dbReference type="EMBL" id="VAW37873.1"/>
    </source>
</evidence>
<proteinExistence type="predicted"/>
<dbReference type="PANTHER" id="PTHR47618">
    <property type="entry name" value="BIFUNCTIONAL OLIGORIBONUCLEASE AND PAP PHOSPHATASE NRNA"/>
    <property type="match status" value="1"/>
</dbReference>
<organism evidence="3">
    <name type="scientific">hydrothermal vent metagenome</name>
    <dbReference type="NCBI Taxonomy" id="652676"/>
    <lineage>
        <taxon>unclassified sequences</taxon>
        <taxon>metagenomes</taxon>
        <taxon>ecological metagenomes</taxon>
    </lineage>
</organism>
<protein>
    <submittedName>
        <fullName evidence="3">3'-to-5' oligoribonuclease A, Bacillus type</fullName>
    </submittedName>
</protein>
<dbReference type="PANTHER" id="PTHR47618:SF1">
    <property type="entry name" value="BIFUNCTIONAL OLIGORIBONUCLEASE AND PAP PHOSPHATASE NRNA"/>
    <property type="match status" value="1"/>
</dbReference>
<dbReference type="Gene3D" id="3.10.310.30">
    <property type="match status" value="1"/>
</dbReference>
<accession>A0A3B0VC58</accession>
<dbReference type="SUPFAM" id="SSF64182">
    <property type="entry name" value="DHH phosphoesterases"/>
    <property type="match status" value="1"/>
</dbReference>
<dbReference type="InterPro" id="IPR051319">
    <property type="entry name" value="Oligoribo/pAp-PDE_c-di-AMP_PDE"/>
</dbReference>
<feature type="domain" description="DHHA1" evidence="2">
    <location>
        <begin position="244"/>
        <end position="316"/>
    </location>
</feature>
<dbReference type="InterPro" id="IPR003156">
    <property type="entry name" value="DHHA1_dom"/>
</dbReference>
<dbReference type="AlphaFoldDB" id="A0A3B0VC58"/>
<gene>
    <name evidence="3" type="ORF">MNBD_DELTA04-1208</name>
</gene>
<sequence length="330" mass="36523">MMTLPEFLPALIRKTGHFVLATHVSPDGDALGSLLGFADILESMGKRVFRYVEQEATPFYRFLPGSDRLHTGMDDLDNFVRLAGDDVLGVSLDCGDRQRLGQNGPNLLRIRPFVVIDHHKGNNGFGDFSWIDSQRSSTGEMIFDLATALGQTVSKEAAICLYAAIVTDTGSFKYELTRPHTFDVARQLVELGVRPEFVAGNLYDNFTFGRLQLMQKVLSTLEVVDDGRIAIIRVTRKMLDQTGCTLVDTENLINLPRSVAVVQVAVFLKETGEDVVSVSLRAKDSCDVAEVAREFGGGGHRKAAGFRQSLTTMDEVRNRLLPVLKRKLSR</sequence>
<dbReference type="InterPro" id="IPR001667">
    <property type="entry name" value="DDH_dom"/>
</dbReference>
<dbReference type="GO" id="GO:0003676">
    <property type="term" value="F:nucleic acid binding"/>
    <property type="evidence" value="ECO:0007669"/>
    <property type="project" value="InterPro"/>
</dbReference>